<gene>
    <name evidence="1" type="ORF">CUJ83_10305</name>
</gene>
<proteinExistence type="predicted"/>
<dbReference type="AlphaFoldDB" id="A0AAP2RFY4"/>
<accession>A0AAP2RFY4</accession>
<sequence length="140" mass="15639">MLESTTDAKKILTYRIPWEIRKQLGDDAIDLECIKIVSFSDRLNTRGVYLCTKSNEVLEEVAPTPMQAYGLVTIMNGKFVLIQSNGETTLHFSNAKNEDDVIDEVHMLSERGGLADGICAYKSMVLQVELHNAEPMAVTM</sequence>
<name>A0AAP2RFY4_9EURY</name>
<protein>
    <submittedName>
        <fullName evidence="1">Uncharacterized protein</fullName>
    </submittedName>
</protein>
<dbReference type="RefSeq" id="WP_230742243.1">
    <property type="nucleotide sequence ID" value="NZ_PGCK01000008.1"/>
</dbReference>
<keyword evidence="2" id="KW-1185">Reference proteome</keyword>
<reference evidence="1 2" key="1">
    <citation type="submission" date="2017-11" db="EMBL/GenBank/DDBJ databases">
        <title>Isolation and Characterization of Family Methanocellaceae Species from Potential Methane Hydrate Area Offshore Southwestern Taiwan.</title>
        <authorList>
            <person name="Zhang W.-L."/>
            <person name="Chen W.-C."/>
            <person name="Lai M.-C."/>
            <person name="Chen S.-C."/>
        </authorList>
    </citation>
    <scope>NUCLEOTIDE SEQUENCE [LARGE SCALE GENOMIC DNA]</scope>
    <source>
        <strain evidence="1 2">CWC-04</strain>
    </source>
</reference>
<evidence type="ECO:0000313" key="2">
    <source>
        <dbReference type="Proteomes" id="UP001320159"/>
    </source>
</evidence>
<evidence type="ECO:0000313" key="1">
    <source>
        <dbReference type="EMBL" id="MCD1295390.1"/>
    </source>
</evidence>
<dbReference type="Proteomes" id="UP001320159">
    <property type="component" value="Unassembled WGS sequence"/>
</dbReference>
<organism evidence="1 2">
    <name type="scientific">Methanooceanicella nereidis</name>
    <dbReference type="NCBI Taxonomy" id="2052831"/>
    <lineage>
        <taxon>Archaea</taxon>
        <taxon>Methanobacteriati</taxon>
        <taxon>Methanobacteriota</taxon>
        <taxon>Stenosarchaea group</taxon>
        <taxon>Methanomicrobia</taxon>
        <taxon>Methanocellales</taxon>
        <taxon>Methanocellaceae</taxon>
        <taxon>Methanooceanicella</taxon>
    </lineage>
</organism>
<dbReference type="EMBL" id="PGCK01000008">
    <property type="protein sequence ID" value="MCD1295390.1"/>
    <property type="molecule type" value="Genomic_DNA"/>
</dbReference>
<comment type="caution">
    <text evidence="1">The sequence shown here is derived from an EMBL/GenBank/DDBJ whole genome shotgun (WGS) entry which is preliminary data.</text>
</comment>